<sequence length="80" mass="8851">AAEQGDVESLRRYIEGGGDVDASNQLSDRLLHVTVRGGHAMATRLLLESKADMTIRNAILDTPLQIAMKRNRNDLVFTLM</sequence>
<reference evidence="3" key="2">
    <citation type="submission" date="2012-11" db="EMBL/GenBank/DDBJ databases">
        <authorList>
            <person name="Kuo A."/>
            <person name="Curtis B.A."/>
            <person name="Tanifuji G."/>
            <person name="Burki F."/>
            <person name="Gruber A."/>
            <person name="Irimia M."/>
            <person name="Maruyama S."/>
            <person name="Arias M.C."/>
            <person name="Ball S.G."/>
            <person name="Gile G.H."/>
            <person name="Hirakawa Y."/>
            <person name="Hopkins J.F."/>
            <person name="Rensing S.A."/>
            <person name="Schmutz J."/>
            <person name="Symeonidi A."/>
            <person name="Elias M."/>
            <person name="Eveleigh R.J."/>
            <person name="Herman E.K."/>
            <person name="Klute M.J."/>
            <person name="Nakayama T."/>
            <person name="Obornik M."/>
            <person name="Reyes-Prieto A."/>
            <person name="Armbrust E.V."/>
            <person name="Aves S.J."/>
            <person name="Beiko R.G."/>
            <person name="Coutinho P."/>
            <person name="Dacks J.B."/>
            <person name="Durnford D.G."/>
            <person name="Fast N.M."/>
            <person name="Green B.R."/>
            <person name="Grisdale C."/>
            <person name="Hempe F."/>
            <person name="Henrissat B."/>
            <person name="Hoppner M.P."/>
            <person name="Ishida K.-I."/>
            <person name="Kim E."/>
            <person name="Koreny L."/>
            <person name="Kroth P.G."/>
            <person name="Liu Y."/>
            <person name="Malik S.-B."/>
            <person name="Maier U.G."/>
            <person name="McRose D."/>
            <person name="Mock T."/>
            <person name="Neilson J.A."/>
            <person name="Onodera N.T."/>
            <person name="Poole A.M."/>
            <person name="Pritham E.J."/>
            <person name="Richards T.A."/>
            <person name="Rocap G."/>
            <person name="Roy S.W."/>
            <person name="Sarai C."/>
            <person name="Schaack S."/>
            <person name="Shirato S."/>
            <person name="Slamovits C.H."/>
            <person name="Spencer D.F."/>
            <person name="Suzuki S."/>
            <person name="Worden A.Z."/>
            <person name="Zauner S."/>
            <person name="Barry K."/>
            <person name="Bell C."/>
            <person name="Bharti A.K."/>
            <person name="Crow J.A."/>
            <person name="Grimwood J."/>
            <person name="Kramer R."/>
            <person name="Lindquist E."/>
            <person name="Lucas S."/>
            <person name="Salamov A."/>
            <person name="McFadden G.I."/>
            <person name="Lane C.E."/>
            <person name="Keeling P.J."/>
            <person name="Gray M.W."/>
            <person name="Grigoriev I.V."/>
            <person name="Archibald J.M."/>
        </authorList>
    </citation>
    <scope>NUCLEOTIDE SEQUENCE</scope>
    <source>
        <strain evidence="3">CCMP2712</strain>
    </source>
</reference>
<keyword evidence="3" id="KW-1185">Reference proteome</keyword>
<dbReference type="EMBL" id="JH992993">
    <property type="protein sequence ID" value="EKX46635.1"/>
    <property type="molecule type" value="Genomic_DNA"/>
</dbReference>
<dbReference type="OrthoDB" id="194358at2759"/>
<dbReference type="RefSeq" id="XP_005833615.1">
    <property type="nucleotide sequence ID" value="XM_005833558.1"/>
</dbReference>
<organism evidence="1">
    <name type="scientific">Guillardia theta (strain CCMP2712)</name>
    <name type="common">Cryptophyte</name>
    <dbReference type="NCBI Taxonomy" id="905079"/>
    <lineage>
        <taxon>Eukaryota</taxon>
        <taxon>Cryptophyceae</taxon>
        <taxon>Pyrenomonadales</taxon>
        <taxon>Geminigeraceae</taxon>
        <taxon>Guillardia</taxon>
    </lineage>
</organism>
<dbReference type="HOGENOM" id="CLU_2597440_0_0_1"/>
<dbReference type="Gene3D" id="1.25.40.20">
    <property type="entry name" value="Ankyrin repeat-containing domain"/>
    <property type="match status" value="1"/>
</dbReference>
<evidence type="ECO:0000313" key="2">
    <source>
        <dbReference type="EnsemblProtists" id="EKX46635"/>
    </source>
</evidence>
<dbReference type="InterPro" id="IPR002110">
    <property type="entry name" value="Ankyrin_rpt"/>
</dbReference>
<dbReference type="Proteomes" id="UP000011087">
    <property type="component" value="Unassembled WGS sequence"/>
</dbReference>
<dbReference type="PaxDb" id="55529-EKX46635"/>
<evidence type="ECO:0000313" key="3">
    <source>
        <dbReference type="Proteomes" id="UP000011087"/>
    </source>
</evidence>
<dbReference type="Pfam" id="PF12796">
    <property type="entry name" value="Ank_2"/>
    <property type="match status" value="1"/>
</dbReference>
<accession>L1JEV1</accession>
<proteinExistence type="predicted"/>
<feature type="non-terminal residue" evidence="1">
    <location>
        <position position="1"/>
    </location>
</feature>
<feature type="non-terminal residue" evidence="1">
    <location>
        <position position="80"/>
    </location>
</feature>
<evidence type="ECO:0000313" key="1">
    <source>
        <dbReference type="EMBL" id="EKX46635.1"/>
    </source>
</evidence>
<dbReference type="AlphaFoldDB" id="L1JEV1"/>
<dbReference type="GeneID" id="17303326"/>
<dbReference type="KEGG" id="gtt:GUITHDRAFT_52898"/>
<reference evidence="1 3" key="1">
    <citation type="journal article" date="2012" name="Nature">
        <title>Algal genomes reveal evolutionary mosaicism and the fate of nucleomorphs.</title>
        <authorList>
            <consortium name="DOE Joint Genome Institute"/>
            <person name="Curtis B.A."/>
            <person name="Tanifuji G."/>
            <person name="Burki F."/>
            <person name="Gruber A."/>
            <person name="Irimia M."/>
            <person name="Maruyama S."/>
            <person name="Arias M.C."/>
            <person name="Ball S.G."/>
            <person name="Gile G.H."/>
            <person name="Hirakawa Y."/>
            <person name="Hopkins J.F."/>
            <person name="Kuo A."/>
            <person name="Rensing S.A."/>
            <person name="Schmutz J."/>
            <person name="Symeonidi A."/>
            <person name="Elias M."/>
            <person name="Eveleigh R.J."/>
            <person name="Herman E.K."/>
            <person name="Klute M.J."/>
            <person name="Nakayama T."/>
            <person name="Obornik M."/>
            <person name="Reyes-Prieto A."/>
            <person name="Armbrust E.V."/>
            <person name="Aves S.J."/>
            <person name="Beiko R.G."/>
            <person name="Coutinho P."/>
            <person name="Dacks J.B."/>
            <person name="Durnford D.G."/>
            <person name="Fast N.M."/>
            <person name="Green B.R."/>
            <person name="Grisdale C.J."/>
            <person name="Hempel F."/>
            <person name="Henrissat B."/>
            <person name="Hoppner M.P."/>
            <person name="Ishida K."/>
            <person name="Kim E."/>
            <person name="Koreny L."/>
            <person name="Kroth P.G."/>
            <person name="Liu Y."/>
            <person name="Malik S.B."/>
            <person name="Maier U.G."/>
            <person name="McRose D."/>
            <person name="Mock T."/>
            <person name="Neilson J.A."/>
            <person name="Onodera N.T."/>
            <person name="Poole A.M."/>
            <person name="Pritham E.J."/>
            <person name="Richards T.A."/>
            <person name="Rocap G."/>
            <person name="Roy S.W."/>
            <person name="Sarai C."/>
            <person name="Schaack S."/>
            <person name="Shirato S."/>
            <person name="Slamovits C.H."/>
            <person name="Spencer D.F."/>
            <person name="Suzuki S."/>
            <person name="Worden A.Z."/>
            <person name="Zauner S."/>
            <person name="Barry K."/>
            <person name="Bell C."/>
            <person name="Bharti A.K."/>
            <person name="Crow J.A."/>
            <person name="Grimwood J."/>
            <person name="Kramer R."/>
            <person name="Lindquist E."/>
            <person name="Lucas S."/>
            <person name="Salamov A."/>
            <person name="McFadden G.I."/>
            <person name="Lane C.E."/>
            <person name="Keeling P.J."/>
            <person name="Gray M.W."/>
            <person name="Grigoriev I.V."/>
            <person name="Archibald J.M."/>
        </authorList>
    </citation>
    <scope>NUCLEOTIDE SEQUENCE</scope>
    <source>
        <strain evidence="1 3">CCMP2712</strain>
    </source>
</reference>
<gene>
    <name evidence="1" type="ORF">GUITHDRAFT_52898</name>
</gene>
<dbReference type="InterPro" id="IPR036770">
    <property type="entry name" value="Ankyrin_rpt-contain_sf"/>
</dbReference>
<dbReference type="SUPFAM" id="SSF48403">
    <property type="entry name" value="Ankyrin repeat"/>
    <property type="match status" value="1"/>
</dbReference>
<name>L1JEV1_GUITC</name>
<protein>
    <submittedName>
        <fullName evidence="1 2">Uncharacterized protein</fullName>
    </submittedName>
</protein>
<dbReference type="EnsemblProtists" id="EKX46635">
    <property type="protein sequence ID" value="EKX46635"/>
    <property type="gene ID" value="GUITHDRAFT_52898"/>
</dbReference>
<reference evidence="2" key="3">
    <citation type="submission" date="2015-06" db="UniProtKB">
        <authorList>
            <consortium name="EnsemblProtists"/>
        </authorList>
    </citation>
    <scope>IDENTIFICATION</scope>
</reference>